<evidence type="ECO:0000256" key="2">
    <source>
        <dbReference type="ARBA" id="ARBA00023239"/>
    </source>
</evidence>
<feature type="active site" description="Proton donor/acceptor" evidence="5">
    <location>
        <position position="137"/>
    </location>
</feature>
<dbReference type="PROSITE" id="PS00665">
    <property type="entry name" value="DHDPS_1"/>
    <property type="match status" value="1"/>
</dbReference>
<reference evidence="8" key="1">
    <citation type="journal article" date="2017" name="Nat. Microbiol.">
        <title>Global analysis of biosynthetic gene clusters reveals vast potential of secondary metabolite production in Penicillium species.</title>
        <authorList>
            <person name="Nielsen J.C."/>
            <person name="Grijseels S."/>
            <person name="Prigent S."/>
            <person name="Ji B."/>
            <person name="Dainat J."/>
            <person name="Nielsen K.F."/>
            <person name="Frisvad J.C."/>
            <person name="Workman M."/>
            <person name="Nielsen J."/>
        </authorList>
    </citation>
    <scope>NUCLEOTIDE SEQUENCE [LARGE SCALE GENOMIC DNA]</scope>
    <source>
        <strain evidence="8">IBT 24891</strain>
    </source>
</reference>
<dbReference type="EMBL" id="MLKD01000001">
    <property type="protein sequence ID" value="OQE31930.1"/>
    <property type="molecule type" value="Genomic_DNA"/>
</dbReference>
<dbReference type="PRINTS" id="PR00146">
    <property type="entry name" value="DHPICSNTHASE"/>
</dbReference>
<evidence type="ECO:0000256" key="3">
    <source>
        <dbReference type="ARBA" id="ARBA00023270"/>
    </source>
</evidence>
<dbReference type="GO" id="GO:0019262">
    <property type="term" value="P:N-acetylneuraminate catabolic process"/>
    <property type="evidence" value="ECO:0007669"/>
    <property type="project" value="TreeGrafter"/>
</dbReference>
<dbReference type="PROSITE" id="PS00666">
    <property type="entry name" value="DHDPS_2"/>
    <property type="match status" value="1"/>
</dbReference>
<evidence type="ECO:0000256" key="6">
    <source>
        <dbReference type="PIRSR" id="PIRSR001365-2"/>
    </source>
</evidence>
<evidence type="ECO:0008006" key="9">
    <source>
        <dbReference type="Google" id="ProtNLM"/>
    </source>
</evidence>
<dbReference type="Gene3D" id="3.20.20.70">
    <property type="entry name" value="Aldolase class I"/>
    <property type="match status" value="1"/>
</dbReference>
<organism evidence="7 8">
    <name type="scientific">Penicillium steckii</name>
    <dbReference type="NCBI Taxonomy" id="303698"/>
    <lineage>
        <taxon>Eukaryota</taxon>
        <taxon>Fungi</taxon>
        <taxon>Dikarya</taxon>
        <taxon>Ascomycota</taxon>
        <taxon>Pezizomycotina</taxon>
        <taxon>Eurotiomycetes</taxon>
        <taxon>Eurotiomycetidae</taxon>
        <taxon>Eurotiales</taxon>
        <taxon>Aspergillaceae</taxon>
        <taxon>Penicillium</taxon>
    </lineage>
</organism>
<sequence>MPTKFTGVLAALITPLTDDRKKIDQARLKSHIDTLFNAGIHGIVPGGSTGEFTTLSTEERKQLTELCIQYTAGRGSVIIGVGSTKTEEAVELSVHAAQTGADAIMVVPPYYDPLSYDQLLDFLNEIHQAAKLPIVYYNIPSVSGLTLSPEQIAGLAKVGVESFKDTSGNAPDFTELVFGFGSQISAMNGWDTLTFYGMAAGNEAIIWGAANFIPELAVELWNAIAVQNDIRKGREIWKDIWPICKFLEGHNYSAAVKAGVELRGQKVGGLRKPVAPLKQEYHDELRQLLRNAKVTGV</sequence>
<dbReference type="PIRSF" id="PIRSF001365">
    <property type="entry name" value="DHDPS"/>
    <property type="match status" value="1"/>
</dbReference>
<dbReference type="CDD" id="cd00408">
    <property type="entry name" value="DHDPS-like"/>
    <property type="match status" value="1"/>
</dbReference>
<gene>
    <name evidence="7" type="ORF">PENSTE_c001G09857</name>
</gene>
<dbReference type="InterPro" id="IPR020624">
    <property type="entry name" value="Schiff_base-form_aldolases_CS"/>
</dbReference>
<proteinExistence type="inferred from homology"/>
<dbReference type="GO" id="GO:0008747">
    <property type="term" value="F:N-acetylneuraminate lyase activity"/>
    <property type="evidence" value="ECO:0007669"/>
    <property type="project" value="TreeGrafter"/>
</dbReference>
<dbReference type="Pfam" id="PF00701">
    <property type="entry name" value="DHDPS"/>
    <property type="match status" value="1"/>
</dbReference>
<feature type="binding site" evidence="6">
    <location>
        <position position="206"/>
    </location>
    <ligand>
        <name>pyruvate</name>
        <dbReference type="ChEBI" id="CHEBI:15361"/>
    </ligand>
</feature>
<evidence type="ECO:0000256" key="4">
    <source>
        <dbReference type="PIRNR" id="PIRNR001365"/>
    </source>
</evidence>
<accession>A0A1V6U140</accession>
<dbReference type="InterPro" id="IPR020625">
    <property type="entry name" value="Schiff_base-form_aldolases_AS"/>
</dbReference>
<dbReference type="STRING" id="303698.A0A1V6U140"/>
<keyword evidence="2 4" id="KW-0456">Lyase</keyword>
<dbReference type="InterPro" id="IPR013785">
    <property type="entry name" value="Aldolase_TIM"/>
</dbReference>
<dbReference type="OrthoDB" id="191315at2759"/>
<feature type="active site" description="Schiff-base intermediate with substrate" evidence="5">
    <location>
        <position position="164"/>
    </location>
</feature>
<dbReference type="GO" id="GO:0005829">
    <property type="term" value="C:cytosol"/>
    <property type="evidence" value="ECO:0007669"/>
    <property type="project" value="TreeGrafter"/>
</dbReference>
<comment type="caution">
    <text evidence="7">The sequence shown here is derived from an EMBL/GenBank/DDBJ whole genome shotgun (WGS) entry which is preliminary data.</text>
</comment>
<dbReference type="SUPFAM" id="SSF51569">
    <property type="entry name" value="Aldolase"/>
    <property type="match status" value="1"/>
</dbReference>
<evidence type="ECO:0000256" key="1">
    <source>
        <dbReference type="ARBA" id="ARBA00007592"/>
    </source>
</evidence>
<evidence type="ECO:0000256" key="5">
    <source>
        <dbReference type="PIRSR" id="PIRSR001365-1"/>
    </source>
</evidence>
<comment type="similarity">
    <text evidence="1 4">Belongs to the DapA family.</text>
</comment>
<evidence type="ECO:0000313" key="8">
    <source>
        <dbReference type="Proteomes" id="UP000191285"/>
    </source>
</evidence>
<dbReference type="Proteomes" id="UP000191285">
    <property type="component" value="Unassembled WGS sequence"/>
</dbReference>
<dbReference type="PANTHER" id="PTHR42849">
    <property type="entry name" value="N-ACETYLNEURAMINATE LYASE"/>
    <property type="match status" value="1"/>
</dbReference>
<keyword evidence="3" id="KW-0704">Schiff base</keyword>
<name>A0A1V6U140_9EURO</name>
<dbReference type="InterPro" id="IPR002220">
    <property type="entry name" value="DapA-like"/>
</dbReference>
<evidence type="ECO:0000313" key="7">
    <source>
        <dbReference type="EMBL" id="OQE31930.1"/>
    </source>
</evidence>
<dbReference type="AlphaFoldDB" id="A0A1V6U140"/>
<keyword evidence="8" id="KW-1185">Reference proteome</keyword>
<feature type="binding site" evidence="6">
    <location>
        <position position="49"/>
    </location>
    <ligand>
        <name>pyruvate</name>
        <dbReference type="ChEBI" id="CHEBI:15361"/>
    </ligand>
</feature>
<dbReference type="PANTHER" id="PTHR42849:SF1">
    <property type="entry name" value="N-ACETYLNEURAMINATE LYASE"/>
    <property type="match status" value="1"/>
</dbReference>
<dbReference type="SMART" id="SM01130">
    <property type="entry name" value="DHDPS"/>
    <property type="match status" value="1"/>
</dbReference>
<protein>
    <recommendedName>
        <fullName evidence="9">Dihydrodipicolinate synthase</fullName>
    </recommendedName>
</protein>